<proteinExistence type="inferred from homology"/>
<dbReference type="Proteomes" id="UP001437256">
    <property type="component" value="Unassembled WGS sequence"/>
</dbReference>
<reference evidence="4 5" key="1">
    <citation type="submission" date="2024-05" db="EMBL/GenBank/DDBJ databases">
        <title>A draft genome resource for the thread blight pathogen Marasmius tenuissimus strain MS-2.</title>
        <authorList>
            <person name="Yulfo-Soto G.E."/>
            <person name="Baruah I.K."/>
            <person name="Amoako-Attah I."/>
            <person name="Bukari Y."/>
            <person name="Meinhardt L.W."/>
            <person name="Bailey B.A."/>
            <person name="Cohen S.P."/>
        </authorList>
    </citation>
    <scope>NUCLEOTIDE SEQUENCE [LARGE SCALE GENOMIC DNA]</scope>
    <source>
        <strain evidence="4 5">MS-2</strain>
    </source>
</reference>
<keyword evidence="2" id="KW-1133">Transmembrane helix</keyword>
<dbReference type="Pfam" id="PF12697">
    <property type="entry name" value="Abhydrolase_6"/>
    <property type="match status" value="1"/>
</dbReference>
<protein>
    <recommendedName>
        <fullName evidence="3">AB hydrolase-1 domain-containing protein</fullName>
    </recommendedName>
</protein>
<name>A0ABR3A831_9AGAR</name>
<dbReference type="EMBL" id="JBBXMP010000008">
    <property type="protein sequence ID" value="KAL0070146.1"/>
    <property type="molecule type" value="Genomic_DNA"/>
</dbReference>
<accession>A0ABR3A831</accession>
<gene>
    <name evidence="4" type="ORF">AAF712_002636</name>
</gene>
<organism evidence="4 5">
    <name type="scientific">Marasmius tenuissimus</name>
    <dbReference type="NCBI Taxonomy" id="585030"/>
    <lineage>
        <taxon>Eukaryota</taxon>
        <taxon>Fungi</taxon>
        <taxon>Dikarya</taxon>
        <taxon>Basidiomycota</taxon>
        <taxon>Agaricomycotina</taxon>
        <taxon>Agaricomycetes</taxon>
        <taxon>Agaricomycetidae</taxon>
        <taxon>Agaricales</taxon>
        <taxon>Marasmiineae</taxon>
        <taxon>Marasmiaceae</taxon>
        <taxon>Marasmius</taxon>
    </lineage>
</organism>
<evidence type="ECO:0000313" key="4">
    <source>
        <dbReference type="EMBL" id="KAL0070146.1"/>
    </source>
</evidence>
<comment type="caution">
    <text evidence="4">The sequence shown here is derived from an EMBL/GenBank/DDBJ whole genome shotgun (WGS) entry which is preliminary data.</text>
</comment>
<dbReference type="InterPro" id="IPR029058">
    <property type="entry name" value="AB_hydrolase_fold"/>
</dbReference>
<dbReference type="SUPFAM" id="SSF53474">
    <property type="entry name" value="alpha/beta-Hydrolases"/>
    <property type="match status" value="1"/>
</dbReference>
<dbReference type="InterPro" id="IPR000073">
    <property type="entry name" value="AB_hydrolase_1"/>
</dbReference>
<keyword evidence="2" id="KW-0472">Membrane</keyword>
<keyword evidence="2" id="KW-0812">Transmembrane</keyword>
<comment type="similarity">
    <text evidence="1">Belongs to the peptidase S33 family. ABHD4/ABHD5 subfamily.</text>
</comment>
<evidence type="ECO:0000256" key="1">
    <source>
        <dbReference type="ARBA" id="ARBA00038097"/>
    </source>
</evidence>
<dbReference type="Gene3D" id="3.40.50.1820">
    <property type="entry name" value="alpha/beta hydrolase"/>
    <property type="match status" value="1"/>
</dbReference>
<feature type="transmembrane region" description="Helical" evidence="2">
    <location>
        <begin position="12"/>
        <end position="32"/>
    </location>
</feature>
<keyword evidence="5" id="KW-1185">Reference proteome</keyword>
<evidence type="ECO:0000313" key="5">
    <source>
        <dbReference type="Proteomes" id="UP001437256"/>
    </source>
</evidence>
<evidence type="ECO:0000259" key="3">
    <source>
        <dbReference type="Pfam" id="PF12697"/>
    </source>
</evidence>
<feature type="domain" description="AB hydrolase-1" evidence="3">
    <location>
        <begin position="85"/>
        <end position="323"/>
    </location>
</feature>
<sequence>MSSPSSQRLPIAVAVTLTVLGTLTYLSVLPGLRKGPGPVGKRLCKTRVERPLPEGLKRVFANGANGGKIELITNAGEVEGDQAPLLMVHGGMGSARCYDLWAEHLARKGRRVYCISLSGHGHTHRPENFNAMPVGDFAQDILSAVRYISSLHPNTPAPVLIGHSAGGGLSQYTVADAPPNTFSGVILLAPFPSTGGFPVYQAWLGSDWMFMPRFFWQGADSMSPLSSPGLVKRVFFSDAYKDEDAQRFFEQMNSEESAGWPGSMMGKFADSEEVKAKVDGNVHIISASHDRLMTPSIMEKLVKLYGCSTDVVQGSGHHMMFDYQWQEAVQLVEAKLQAWSL</sequence>
<dbReference type="PANTHER" id="PTHR42886">
    <property type="entry name" value="RE40534P-RELATED"/>
    <property type="match status" value="1"/>
</dbReference>
<dbReference type="PANTHER" id="PTHR42886:SF29">
    <property type="entry name" value="PUMMELIG, ISOFORM A"/>
    <property type="match status" value="1"/>
</dbReference>
<evidence type="ECO:0000256" key="2">
    <source>
        <dbReference type="SAM" id="Phobius"/>
    </source>
</evidence>